<keyword evidence="5" id="KW-0326">Glycosidase</keyword>
<sequence>MSRQPIERTRRNILRTTSALLAAAAGAGATVAAQSQYPAWDANTAYSGGDRVTHNGSVWVAEWWTKGTEPAESANVWTKTEPTNGGGGESGSATDCSNVPAYDSGTAYSGGDQVTYDGSLWSAEWWTKGTAPATSENVWTKQGDCGSGGGGGGGDGGDGGGGGDGGNTAPSATFTASESFPTPGTSVTFDASGSSDTDGSIASYEWAFGDGATATGESVSHTYESAGEYTVTLTVTDDAGASGTFTRTVNVQSNGGGSGEKRVIAYWRQWAQYQRDYTPDMIPYDKVTDVQYAFLRPEKDGSLEFLHANGGQDFYGSRFMHNGNEGTFLKEGAVADWQNVGDKAFSAQAQMRDNTNFIASVGGWGDSEYFSYVAQDPDKRKIFAQDCVELVESYGLDGIDLDWEYPGGGGCTSASPVCDIDNVSQPGDQKAFTKLVKAVRDALDEAAANDPDRSEPYVLSAAMSANPEIVKGLEHGKLSNLLDYTSVMTFDYRGIFSEYTGHQSPLKANPNSPNENPSEFNASSALSWYENQGWNAAQLNMAVPFYGRSWSGVKPPEGDFGNGTDDGLFQEYTGEGKDASGDGSYPTFGDGGTNLGGIWEAFDLIGNGRTGSNPVDLDSSDWTTYYDDVAVSSWSYNASRGLMISHPTQKSIRKKMEWLGSSDYGGTMLWAIGGDTKDGKLITTLWNTLNG</sequence>
<evidence type="ECO:0000259" key="8">
    <source>
        <dbReference type="PROSITE" id="PS51910"/>
    </source>
</evidence>
<organism evidence="9 10">
    <name type="scientific">Halococcus saccharolyticus DSM 5350</name>
    <dbReference type="NCBI Taxonomy" id="1227455"/>
    <lineage>
        <taxon>Archaea</taxon>
        <taxon>Methanobacteriati</taxon>
        <taxon>Methanobacteriota</taxon>
        <taxon>Stenosarchaea group</taxon>
        <taxon>Halobacteria</taxon>
        <taxon>Halobacteriales</taxon>
        <taxon>Halococcaceae</taxon>
        <taxon>Halococcus</taxon>
    </lineage>
</organism>
<dbReference type="InterPro" id="IPR036573">
    <property type="entry name" value="CBM_sf_5/12"/>
</dbReference>
<dbReference type="SUPFAM" id="SSF51055">
    <property type="entry name" value="Carbohydrate binding domain"/>
    <property type="match status" value="2"/>
</dbReference>
<dbReference type="PATRIC" id="fig|1227455.4.peg.365"/>
<dbReference type="CDD" id="cd12215">
    <property type="entry name" value="ChiC_BD"/>
    <property type="match status" value="2"/>
</dbReference>
<dbReference type="CDD" id="cd00146">
    <property type="entry name" value="PKD"/>
    <property type="match status" value="1"/>
</dbReference>
<comment type="caution">
    <text evidence="9">The sequence shown here is derived from an EMBL/GenBank/DDBJ whole genome shotgun (WGS) entry which is preliminary data.</text>
</comment>
<dbReference type="SMART" id="SM00495">
    <property type="entry name" value="ChtBD3"/>
    <property type="match status" value="2"/>
</dbReference>
<dbReference type="GO" id="GO:0004553">
    <property type="term" value="F:hydrolase activity, hydrolyzing O-glycosyl compounds"/>
    <property type="evidence" value="ECO:0007669"/>
    <property type="project" value="InterPro"/>
</dbReference>
<dbReference type="Gene3D" id="2.60.40.10">
    <property type="entry name" value="Immunoglobulins"/>
    <property type="match status" value="1"/>
</dbReference>
<dbReference type="OrthoDB" id="8638at2157"/>
<dbReference type="PROSITE" id="PS51910">
    <property type="entry name" value="GH18_2"/>
    <property type="match status" value="1"/>
</dbReference>
<dbReference type="InterPro" id="IPR003610">
    <property type="entry name" value="CBM5/12"/>
</dbReference>
<dbReference type="InterPro" id="IPR011583">
    <property type="entry name" value="Chitinase_II/V-like_cat"/>
</dbReference>
<proteinExistence type="inferred from homology"/>
<dbReference type="EMBL" id="AOMD01000005">
    <property type="protein sequence ID" value="EMA47431.1"/>
    <property type="molecule type" value="Genomic_DNA"/>
</dbReference>
<dbReference type="SUPFAM" id="SSF54556">
    <property type="entry name" value="Chitinase insertion domain"/>
    <property type="match status" value="1"/>
</dbReference>
<dbReference type="PROSITE" id="PS01095">
    <property type="entry name" value="GH18_1"/>
    <property type="match status" value="1"/>
</dbReference>
<dbReference type="Proteomes" id="UP000011669">
    <property type="component" value="Unassembled WGS sequence"/>
</dbReference>
<dbReference type="PROSITE" id="PS51318">
    <property type="entry name" value="TAT"/>
    <property type="match status" value="1"/>
</dbReference>
<evidence type="ECO:0000256" key="3">
    <source>
        <dbReference type="ARBA" id="ARBA00023024"/>
    </source>
</evidence>
<gene>
    <name evidence="9" type="ORF">C449_01756</name>
</gene>
<evidence type="ECO:0000256" key="2">
    <source>
        <dbReference type="ARBA" id="ARBA00022801"/>
    </source>
</evidence>
<keyword evidence="2 9" id="KW-0378">Hydrolase</keyword>
<dbReference type="Pfam" id="PF00704">
    <property type="entry name" value="Glyco_hydro_18"/>
    <property type="match status" value="1"/>
</dbReference>
<comment type="similarity">
    <text evidence="1">Belongs to the glycosyl hydrolase 18 family. Chitinase class II subfamily.</text>
</comment>
<accession>M0MP49</accession>
<feature type="region of interest" description="Disordered" evidence="6">
    <location>
        <begin position="70"/>
        <end position="97"/>
    </location>
</feature>
<dbReference type="InterPro" id="IPR035986">
    <property type="entry name" value="PKD_dom_sf"/>
</dbReference>
<name>M0MP49_9EURY</name>
<dbReference type="PROSITE" id="PS50093">
    <property type="entry name" value="PKD"/>
    <property type="match status" value="1"/>
</dbReference>
<dbReference type="GO" id="GO:0006032">
    <property type="term" value="P:chitin catabolic process"/>
    <property type="evidence" value="ECO:0007669"/>
    <property type="project" value="UniProtKB-KW"/>
</dbReference>
<dbReference type="InterPro" id="IPR029070">
    <property type="entry name" value="Chitinase_insertion_sf"/>
</dbReference>
<evidence type="ECO:0000256" key="5">
    <source>
        <dbReference type="ARBA" id="ARBA00023295"/>
    </source>
</evidence>
<evidence type="ECO:0000313" key="9">
    <source>
        <dbReference type="EMBL" id="EMA47431.1"/>
    </source>
</evidence>
<dbReference type="STRING" id="1227455.C449_01756"/>
<reference evidence="9 10" key="1">
    <citation type="journal article" date="2014" name="PLoS Genet.">
        <title>Phylogenetically driven sequencing of extremely halophilic archaea reveals strategies for static and dynamic osmo-response.</title>
        <authorList>
            <person name="Becker E.A."/>
            <person name="Seitzer P.M."/>
            <person name="Tritt A."/>
            <person name="Larsen D."/>
            <person name="Krusor M."/>
            <person name="Yao A.I."/>
            <person name="Wu D."/>
            <person name="Madern D."/>
            <person name="Eisen J.A."/>
            <person name="Darling A.E."/>
            <person name="Facciotti M.T."/>
        </authorList>
    </citation>
    <scope>NUCLEOTIDE SEQUENCE [LARGE SCALE GENOMIC DNA]</scope>
    <source>
        <strain evidence="9 10">DSM 5350</strain>
    </source>
</reference>
<protein>
    <submittedName>
        <fullName evidence="9">Glycoside hydrolase family protein</fullName>
    </submittedName>
</protein>
<keyword evidence="10" id="KW-1185">Reference proteome</keyword>
<feature type="region of interest" description="Disordered" evidence="6">
    <location>
        <begin position="132"/>
        <end position="194"/>
    </location>
</feature>
<evidence type="ECO:0000256" key="1">
    <source>
        <dbReference type="ARBA" id="ARBA00009121"/>
    </source>
</evidence>
<dbReference type="SUPFAM" id="SSF51445">
    <property type="entry name" value="(Trans)glycosidases"/>
    <property type="match status" value="1"/>
</dbReference>
<keyword evidence="4" id="KW-0119">Carbohydrate metabolism</keyword>
<dbReference type="Gene3D" id="3.20.20.80">
    <property type="entry name" value="Glycosidases"/>
    <property type="match status" value="1"/>
</dbReference>
<dbReference type="InterPro" id="IPR017853">
    <property type="entry name" value="GH"/>
</dbReference>
<dbReference type="RefSeq" id="WP_006076153.1">
    <property type="nucleotide sequence ID" value="NZ_AOMD01000005.1"/>
</dbReference>
<dbReference type="InParanoid" id="M0MP49"/>
<dbReference type="InterPro" id="IPR001579">
    <property type="entry name" value="Glyco_hydro_18_chit_AS"/>
</dbReference>
<dbReference type="AlphaFoldDB" id="M0MP49"/>
<dbReference type="PANTHER" id="PTHR11177:SF317">
    <property type="entry name" value="CHITINASE 12-RELATED"/>
    <property type="match status" value="1"/>
</dbReference>
<evidence type="ECO:0000313" key="10">
    <source>
        <dbReference type="Proteomes" id="UP000011669"/>
    </source>
</evidence>
<dbReference type="Pfam" id="PF18911">
    <property type="entry name" value="PKD_4"/>
    <property type="match status" value="1"/>
</dbReference>
<dbReference type="InterPro" id="IPR000601">
    <property type="entry name" value="PKD_dom"/>
</dbReference>
<dbReference type="InterPro" id="IPR001223">
    <property type="entry name" value="Glyco_hydro18_cat"/>
</dbReference>
<keyword evidence="3" id="KW-0624">Polysaccharide degradation</keyword>
<feature type="compositionally biased region" description="Polar residues" evidence="6">
    <location>
        <begin position="168"/>
        <end position="194"/>
    </location>
</feature>
<evidence type="ECO:0000256" key="4">
    <source>
        <dbReference type="ARBA" id="ARBA00023277"/>
    </source>
</evidence>
<dbReference type="Gene3D" id="2.10.10.20">
    <property type="entry name" value="Carbohydrate-binding module superfamily 5/12"/>
    <property type="match status" value="2"/>
</dbReference>
<dbReference type="GO" id="GO:0008061">
    <property type="term" value="F:chitin binding"/>
    <property type="evidence" value="ECO:0007669"/>
    <property type="project" value="InterPro"/>
</dbReference>
<feature type="domain" description="GH18" evidence="8">
    <location>
        <begin position="261"/>
        <end position="691"/>
    </location>
</feature>
<dbReference type="Gene3D" id="3.10.50.10">
    <property type="match status" value="1"/>
</dbReference>
<dbReference type="GO" id="GO:0005576">
    <property type="term" value="C:extracellular region"/>
    <property type="evidence" value="ECO:0007669"/>
    <property type="project" value="InterPro"/>
</dbReference>
<evidence type="ECO:0000256" key="6">
    <source>
        <dbReference type="SAM" id="MobiDB-lite"/>
    </source>
</evidence>
<feature type="compositionally biased region" description="Gly residues" evidence="6">
    <location>
        <begin position="145"/>
        <end position="166"/>
    </location>
</feature>
<evidence type="ECO:0000259" key="7">
    <source>
        <dbReference type="PROSITE" id="PS50093"/>
    </source>
</evidence>
<dbReference type="Pfam" id="PF02839">
    <property type="entry name" value="CBM_5_12"/>
    <property type="match status" value="2"/>
</dbReference>
<keyword evidence="3" id="KW-0146">Chitin degradation</keyword>
<dbReference type="InterPro" id="IPR006311">
    <property type="entry name" value="TAT_signal"/>
</dbReference>
<dbReference type="SMART" id="SM00089">
    <property type="entry name" value="PKD"/>
    <property type="match status" value="1"/>
</dbReference>
<dbReference type="InterPro" id="IPR022409">
    <property type="entry name" value="PKD/Chitinase_dom"/>
</dbReference>
<dbReference type="InterPro" id="IPR013783">
    <property type="entry name" value="Ig-like_fold"/>
</dbReference>
<dbReference type="SUPFAM" id="SSF49299">
    <property type="entry name" value="PKD domain"/>
    <property type="match status" value="1"/>
</dbReference>
<dbReference type="GO" id="GO:0030246">
    <property type="term" value="F:carbohydrate binding"/>
    <property type="evidence" value="ECO:0007669"/>
    <property type="project" value="InterPro"/>
</dbReference>
<dbReference type="PANTHER" id="PTHR11177">
    <property type="entry name" value="CHITINASE"/>
    <property type="match status" value="1"/>
</dbReference>
<feature type="domain" description="PKD" evidence="7">
    <location>
        <begin position="170"/>
        <end position="258"/>
    </location>
</feature>
<dbReference type="SMART" id="SM00636">
    <property type="entry name" value="Glyco_18"/>
    <property type="match status" value="1"/>
</dbReference>
<dbReference type="GO" id="GO:0005975">
    <property type="term" value="P:carbohydrate metabolic process"/>
    <property type="evidence" value="ECO:0007669"/>
    <property type="project" value="InterPro"/>
</dbReference>
<dbReference type="InterPro" id="IPR050314">
    <property type="entry name" value="Glycosyl_Hydrlase_18"/>
</dbReference>